<dbReference type="EMBL" id="SLWL01000031">
    <property type="protein sequence ID" value="TCO07554.1"/>
    <property type="molecule type" value="Genomic_DNA"/>
</dbReference>
<organism evidence="1 2">
    <name type="scientific">Camelimonas lactis</name>
    <dbReference type="NCBI Taxonomy" id="659006"/>
    <lineage>
        <taxon>Bacteria</taxon>
        <taxon>Pseudomonadati</taxon>
        <taxon>Pseudomonadota</taxon>
        <taxon>Alphaproteobacteria</taxon>
        <taxon>Hyphomicrobiales</taxon>
        <taxon>Chelatococcaceae</taxon>
        <taxon>Camelimonas</taxon>
    </lineage>
</organism>
<dbReference type="Proteomes" id="UP000294881">
    <property type="component" value="Unassembled WGS sequence"/>
</dbReference>
<comment type="caution">
    <text evidence="1">The sequence shown here is derived from an EMBL/GenBank/DDBJ whole genome shotgun (WGS) entry which is preliminary data.</text>
</comment>
<sequence length="352" mass="40093">MYIVDDLHQINSAFFKLLEATYFNEALTRYTRATIDLIDFVIAKHDELDENEVRFVHGHAWQVLQYLAGSTSKEVPYEVVYALEFALVDWGLEGALITTALADRQDFHFSPAVTWDRLAKIDPRIPIPDDRRPLVQIAIPKLYKQRPLKSVALYHELGHYVDASHSVSERCYFRTVPDAVKLLRESPEVARQIHHHMMEHFADAFAACYCGEAMAGTLEAIAKGHSASPTHPATKDRVECIRDFLSGAQVGQISVFNAVLTDLGLPLLRKRFADIDVAKSFDLIRPIRLEGPEELHGVFSSGWQYLQKIVENPSHHWQDLSKFERSRLVNDLVEKSIRNMQISTGWLNATTQ</sequence>
<dbReference type="OrthoDB" id="8078993at2"/>
<evidence type="ECO:0000313" key="1">
    <source>
        <dbReference type="EMBL" id="TCO07554.1"/>
    </source>
</evidence>
<protein>
    <submittedName>
        <fullName evidence="1">Uncharacterized protein</fullName>
    </submittedName>
</protein>
<reference evidence="1 2" key="1">
    <citation type="submission" date="2019-03" db="EMBL/GenBank/DDBJ databases">
        <title>Genomic Encyclopedia of Type Strains, Phase IV (KMG-IV): sequencing the most valuable type-strain genomes for metagenomic binning, comparative biology and taxonomic classification.</title>
        <authorList>
            <person name="Goeker M."/>
        </authorList>
    </citation>
    <scope>NUCLEOTIDE SEQUENCE [LARGE SCALE GENOMIC DNA]</scope>
    <source>
        <strain evidence="1 2">DSM 22958</strain>
    </source>
</reference>
<keyword evidence="2" id="KW-1185">Reference proteome</keyword>
<proteinExistence type="predicted"/>
<gene>
    <name evidence="1" type="ORF">EV666_13111</name>
</gene>
<dbReference type="RefSeq" id="WP_132010863.1">
    <property type="nucleotide sequence ID" value="NZ_JBHUNN010000002.1"/>
</dbReference>
<evidence type="ECO:0000313" key="2">
    <source>
        <dbReference type="Proteomes" id="UP000294881"/>
    </source>
</evidence>
<accession>A0A4R2GGY8</accession>
<dbReference type="AlphaFoldDB" id="A0A4R2GGY8"/>
<name>A0A4R2GGY8_9HYPH</name>